<dbReference type="EMBL" id="MN739411">
    <property type="protein sequence ID" value="QHT03413.1"/>
    <property type="molecule type" value="Genomic_DNA"/>
</dbReference>
<evidence type="ECO:0000313" key="1">
    <source>
        <dbReference type="EMBL" id="QHT03413.1"/>
    </source>
</evidence>
<sequence length="1327" mass="152366">METTEEKLRHRIEVLKRYTTEGDHRLIDYVYETTQEKIDFAFAGVPEEGRPEELEIYLPESILTLVNFSKEEAGAELRTFKSIWQEYSGVGYERKSDSSPINILDVAIIWLSTGLNMEDKPPPFDILKKGAANVIVRGLMELLDIYIVPVVDFDHDTDAVFSKKLIVESAIQFNNRLRLGLRSQDINLRVLNLIGKNYLDPAAGLVDVPAFDDSLRTISYSMYLKKDEKVVTYVQSLEYAIFDAIRVNRFVPFCVSNMDEMKTGKNKFSSVGKRLFKAHATNEQDLQLYHKYGWLEAAESYSIILFVFIGDDIENSTAKDYVQVAYSYKKNTVRFNKLSVDLKTRNIDTLIERLNQSLSGGYQASLVEEETDFLVQEFIIPGLELDKDLFMHFLYTDVTAATLLRFKERENPWTLKKIIKFHAYLLGQTSIKILQEDVKTTTRLVKKNGVYDAIMEGDKVVVVTITARNFEQYDLLRFFTLKLFAKYAKEYNRLREFHNTFFNVERKRVEPLSELKKLTEEGEDFPNIKLLRYADPGVWWNANYARPIAPDPDLQVKPIRPEEISKYEAMGRDVIRWPVGVVNMKDEMQTLPSIDPATGGQLIVYYTTTTDAKPHITLVPNPGPNSKTHPLLPKCQASASDLLINKSKGWEITVYKPEVVKSIKEDLKTLKILDPGRSGPVFGSIMRYLQTDKIKRLGVRRSQSSFLHCLLYAIEWKTEEVSFRSIFTKPDADQVVENIRSLLGEYAIACMQENPDSTVEIVAADLINPNVFLDPSRHYRALEEMFKVGIFTAVANDDKELVIEAPPHKGFYTRSKRHHENDCILILKLEPQQSKVNRNYQCEIAGAISENITKYRFNEAVMNSLEKAVDFITRNIVVEPHCQALESGSQWRLVQTISTDLSTNTKIDLTDTFRESVMAQKLDSLYKLRAVKIRLVGDLGVWCLIQPLEPLAEKPLGEIEATSYSDVQTFIEKYGKKDLKYTPKDGQLAGVWTFIGELYVFIPVVPIPWSDSYTPVRFDVPYTPSTIETPTQEQSRLRRVMAVLLQVTKRLFIKFYLEHTRPEDRLNGTADSSVDEFFAQHVVVKESDQKMTVVGGSHLVPVEVEESFNSLLRHFIINFPTLFSEEKIRCSSYALHDNFFRRMRTFERVVQGEERALYEVVEKKGKFQKVYKTPTKVIGFPPYLEEFHVTDADFTTHGKNQKIFTSQDRYIAEMKMQVNAKSSLVRKIDAMFLDKRTPYFYLYEDDEVSCLYLVQNVTDGDSSRAATLSSYWQQNKVNLGYNCPNHVDPESVVQLQASKMKIVDPNAVMIVYYDGGKAAALLSMNTE</sequence>
<accession>A0A6C0CGJ2</accession>
<proteinExistence type="predicted"/>
<organism evidence="1">
    <name type="scientific">viral metagenome</name>
    <dbReference type="NCBI Taxonomy" id="1070528"/>
    <lineage>
        <taxon>unclassified sequences</taxon>
        <taxon>metagenomes</taxon>
        <taxon>organismal metagenomes</taxon>
    </lineage>
</organism>
<protein>
    <submittedName>
        <fullName evidence="1">Uncharacterized protein</fullName>
    </submittedName>
</protein>
<reference evidence="1" key="1">
    <citation type="journal article" date="2020" name="Nature">
        <title>Giant virus diversity and host interactions through global metagenomics.</title>
        <authorList>
            <person name="Schulz F."/>
            <person name="Roux S."/>
            <person name="Paez-Espino D."/>
            <person name="Jungbluth S."/>
            <person name="Walsh D.A."/>
            <person name="Denef V.J."/>
            <person name="McMahon K.D."/>
            <person name="Konstantinidis K.T."/>
            <person name="Eloe-Fadrosh E.A."/>
            <person name="Kyrpides N.C."/>
            <person name="Woyke T."/>
        </authorList>
    </citation>
    <scope>NUCLEOTIDE SEQUENCE</scope>
    <source>
        <strain evidence="1">GVMAG-M-3300021079-18</strain>
    </source>
</reference>
<name>A0A6C0CGJ2_9ZZZZ</name>